<evidence type="ECO:0000256" key="4">
    <source>
        <dbReference type="ARBA" id="ARBA00022763"/>
    </source>
</evidence>
<dbReference type="SMART" id="SM00488">
    <property type="entry name" value="DEXDc2"/>
    <property type="match status" value="1"/>
</dbReference>
<dbReference type="OrthoDB" id="9765586at2"/>
<dbReference type="InterPro" id="IPR045028">
    <property type="entry name" value="DinG/Rad3-like"/>
</dbReference>
<dbReference type="Gene3D" id="1.10.275.30">
    <property type="match status" value="1"/>
</dbReference>
<dbReference type="Gene3D" id="3.90.320.10">
    <property type="match status" value="1"/>
</dbReference>
<dbReference type="InterPro" id="IPR006555">
    <property type="entry name" value="ATP-dep_Helicase_C"/>
</dbReference>
<dbReference type="AlphaFoldDB" id="I7ZJE6"/>
<dbReference type="PROSITE" id="PS51193">
    <property type="entry name" value="HELICASE_ATP_BIND_2"/>
    <property type="match status" value="1"/>
</dbReference>
<evidence type="ECO:0000256" key="3">
    <source>
        <dbReference type="ARBA" id="ARBA00022741"/>
    </source>
</evidence>
<evidence type="ECO:0000256" key="2">
    <source>
        <dbReference type="ARBA" id="ARBA00022723"/>
    </source>
</evidence>
<dbReference type="GO" id="GO:0051539">
    <property type="term" value="F:4 iron, 4 sulfur cluster binding"/>
    <property type="evidence" value="ECO:0007669"/>
    <property type="project" value="UniProtKB-KW"/>
</dbReference>
<evidence type="ECO:0000256" key="5">
    <source>
        <dbReference type="ARBA" id="ARBA00022801"/>
    </source>
</evidence>
<keyword evidence="9" id="KW-0411">Iron-sulfur</keyword>
<evidence type="ECO:0000256" key="9">
    <source>
        <dbReference type="ARBA" id="ARBA00023014"/>
    </source>
</evidence>
<keyword evidence="16" id="KW-1185">Reference proteome</keyword>
<dbReference type="SMART" id="SM00491">
    <property type="entry name" value="HELICc2"/>
    <property type="match status" value="1"/>
</dbReference>
<evidence type="ECO:0000259" key="14">
    <source>
        <dbReference type="PROSITE" id="PS51193"/>
    </source>
</evidence>
<dbReference type="GO" id="GO:0005524">
    <property type="term" value="F:ATP binding"/>
    <property type="evidence" value="ECO:0007669"/>
    <property type="project" value="UniProtKB-KW"/>
</dbReference>
<dbReference type="InterPro" id="IPR010614">
    <property type="entry name" value="RAD3-like_helicase_DEAD"/>
</dbReference>
<feature type="domain" description="Helicase ATP-binding" evidence="14">
    <location>
        <begin position="172"/>
        <end position="428"/>
    </location>
</feature>
<evidence type="ECO:0000256" key="12">
    <source>
        <dbReference type="ARBA" id="ARBA00023235"/>
    </source>
</evidence>
<dbReference type="GO" id="GO:0016818">
    <property type="term" value="F:hydrolase activity, acting on acid anhydrides, in phosphorus-containing anhydrides"/>
    <property type="evidence" value="ECO:0007669"/>
    <property type="project" value="InterPro"/>
</dbReference>
<evidence type="ECO:0000256" key="7">
    <source>
        <dbReference type="ARBA" id="ARBA00022840"/>
    </source>
</evidence>
<reference evidence="15 16" key="1">
    <citation type="journal article" date="2012" name="J. Bacteriol.">
        <title>Genome Sequence of n-Alkane-Degrading Hydrocarboniphaga effusa Strain AP103T (ATCC BAA-332T).</title>
        <authorList>
            <person name="Chang H.K."/>
            <person name="Zylstra G.J."/>
            <person name="Chae J.C."/>
        </authorList>
    </citation>
    <scope>NUCLEOTIDE SEQUENCE [LARGE SCALE GENOMIC DNA]</scope>
    <source>
        <strain evidence="15 16">AP103</strain>
    </source>
</reference>
<evidence type="ECO:0000256" key="13">
    <source>
        <dbReference type="ARBA" id="ARBA00038058"/>
    </source>
</evidence>
<dbReference type="GO" id="GO:0003678">
    <property type="term" value="F:DNA helicase activity"/>
    <property type="evidence" value="ECO:0007669"/>
    <property type="project" value="InterPro"/>
</dbReference>
<evidence type="ECO:0000256" key="11">
    <source>
        <dbReference type="ARBA" id="ARBA00023204"/>
    </source>
</evidence>
<dbReference type="Proteomes" id="UP000003704">
    <property type="component" value="Unassembled WGS sequence"/>
</dbReference>
<dbReference type="InterPro" id="IPR011604">
    <property type="entry name" value="PDDEXK-like_dom_sf"/>
</dbReference>
<keyword evidence="8" id="KW-0408">Iron</keyword>
<keyword evidence="2" id="KW-0479">Metal-binding</keyword>
<comment type="caution">
    <text evidence="15">The sequence shown here is derived from an EMBL/GenBank/DDBJ whole genome shotgun (WGS) entry which is preliminary data.</text>
</comment>
<gene>
    <name evidence="15" type="ORF">WQQ_20290</name>
</gene>
<dbReference type="EMBL" id="AKGD01000001">
    <property type="protein sequence ID" value="EIT71892.1"/>
    <property type="molecule type" value="Genomic_DNA"/>
</dbReference>
<dbReference type="InterPro" id="IPR006554">
    <property type="entry name" value="Helicase-like_DEXD_c2"/>
</dbReference>
<keyword evidence="5" id="KW-0378">Hydrolase</keyword>
<dbReference type="Gene3D" id="3.40.50.300">
    <property type="entry name" value="P-loop containing nucleotide triphosphate hydrolases"/>
    <property type="match status" value="2"/>
</dbReference>
<comment type="similarity">
    <text evidence="13">Belongs to the helicase family. DinG subfamily.</text>
</comment>
<dbReference type="SUPFAM" id="SSF52540">
    <property type="entry name" value="P-loop containing nucleoside triphosphate hydrolases"/>
    <property type="match status" value="2"/>
</dbReference>
<accession>I7ZJE6</accession>
<evidence type="ECO:0000256" key="10">
    <source>
        <dbReference type="ARBA" id="ARBA00023125"/>
    </source>
</evidence>
<evidence type="ECO:0000313" key="15">
    <source>
        <dbReference type="EMBL" id="EIT71892.1"/>
    </source>
</evidence>
<keyword evidence="1" id="KW-0004">4Fe-4S</keyword>
<keyword evidence="11" id="KW-0234">DNA repair</keyword>
<dbReference type="PANTHER" id="PTHR11472">
    <property type="entry name" value="DNA REPAIR DEAD HELICASE RAD3/XP-D SUBFAMILY MEMBER"/>
    <property type="match status" value="1"/>
</dbReference>
<dbReference type="PATRIC" id="fig|1172194.4.peg.1964"/>
<proteinExistence type="inferred from homology"/>
<keyword evidence="6" id="KW-0347">Helicase</keyword>
<dbReference type="Pfam" id="PF06733">
    <property type="entry name" value="DEAD_2"/>
    <property type="match status" value="1"/>
</dbReference>
<keyword evidence="7" id="KW-0067">ATP-binding</keyword>
<dbReference type="RefSeq" id="WP_007184978.1">
    <property type="nucleotide sequence ID" value="NZ_AKGD01000001.1"/>
</dbReference>
<evidence type="ECO:0000256" key="6">
    <source>
        <dbReference type="ARBA" id="ARBA00022806"/>
    </source>
</evidence>
<keyword evidence="4" id="KW-0227">DNA damage</keyword>
<dbReference type="InterPro" id="IPR014013">
    <property type="entry name" value="Helic_SF1/SF2_ATP-bd_DinG/Rad3"/>
</dbReference>
<organism evidence="15 16">
    <name type="scientific">Hydrocarboniphaga effusa AP103</name>
    <dbReference type="NCBI Taxonomy" id="1172194"/>
    <lineage>
        <taxon>Bacteria</taxon>
        <taxon>Pseudomonadati</taxon>
        <taxon>Pseudomonadota</taxon>
        <taxon>Gammaproteobacteria</taxon>
        <taxon>Nevskiales</taxon>
        <taxon>Nevskiaceae</taxon>
        <taxon>Hydrocarboniphaga</taxon>
    </lineage>
</organism>
<dbReference type="InterPro" id="IPR027417">
    <property type="entry name" value="P-loop_NTPase"/>
</dbReference>
<dbReference type="GO" id="GO:0003677">
    <property type="term" value="F:DNA binding"/>
    <property type="evidence" value="ECO:0007669"/>
    <property type="project" value="UniProtKB-KW"/>
</dbReference>
<keyword evidence="10" id="KW-0238">DNA-binding</keyword>
<dbReference type="STRING" id="1172194.WQQ_20290"/>
<dbReference type="GO" id="GO:0046872">
    <property type="term" value="F:metal ion binding"/>
    <property type="evidence" value="ECO:0007669"/>
    <property type="project" value="UniProtKB-KW"/>
</dbReference>
<evidence type="ECO:0000256" key="8">
    <source>
        <dbReference type="ARBA" id="ARBA00023004"/>
    </source>
</evidence>
<sequence length="755" mass="84445">MPAISVRELCAFGAKRGDLDLRFTPAPTAEEGIAAHAAVAARRGAGYQREIRIEHRHDDLMVRGRADGLRPHPMRLEEIKSHRGDLERMPAHHRELHWAQLKMYATQFCIERDLADLELALVYYDVDRQRETVLPRVFARAELEHFAGELCESYRTWESAQEAHREHRNAALTRMAFPHADFHAGQRRFAEAIYRSIRDRRPLMAQAPTGIGKSIGSLFPALKAMSQGLIDKVYYLTAKTSGRRSALDALAALSSGDEPIPLRVLELVAREKCCEHPGRACHGQACPLAKGFFDRLPAARADAAHAQRLDQASVRAVALRHDICPYYLAQEMVRWADVIVGDYNYYFDRSAILHALMLANDWKVAVLVDEGHNLIDRARSMYSAEMHQRAVAPLRKAAPAKIKRSLSRVSTAWRQIVEGQHQAYRAYDICHSALADALRGAIAKIGEHLAEEPAAIAPELQRFYFDAMAFIELADEFGDHALYDVTLDRNHTSATATIRNVVPARYLACRIAATGSVTIFSATLNPPNFYRDLLGFPVETPWIDLPSPFRPEQLRVRTHRVSTRLADRNASLPVIADLIYQQFQEAPGNYLVFCSSFQYVRQLGAELAFRHPGLPLTTHERASDETSRAFFLDQFRSGTPVVGLSVLGSIFAEGVDLPGEQLIGVFIVTLGLPEPSEVNEEMRSRMSSIVGAAAYDYTYLFPALQKVVQAGGRVIRGMSDTGVLHLIDDRYARTATQRLLPPSWQLRGASSALLE</sequence>
<protein>
    <recommendedName>
        <fullName evidence="14">Helicase ATP-binding domain-containing protein</fullName>
    </recommendedName>
</protein>
<dbReference type="GO" id="GO:0006281">
    <property type="term" value="P:DNA repair"/>
    <property type="evidence" value="ECO:0007669"/>
    <property type="project" value="UniProtKB-KW"/>
</dbReference>
<keyword evidence="12" id="KW-0413">Isomerase</keyword>
<evidence type="ECO:0000256" key="1">
    <source>
        <dbReference type="ARBA" id="ARBA00022485"/>
    </source>
</evidence>
<dbReference type="Pfam" id="PF13307">
    <property type="entry name" value="Helicase_C_2"/>
    <property type="match status" value="1"/>
</dbReference>
<evidence type="ECO:0000313" key="16">
    <source>
        <dbReference type="Proteomes" id="UP000003704"/>
    </source>
</evidence>
<keyword evidence="3" id="KW-0547">Nucleotide-binding</keyword>
<dbReference type="PANTHER" id="PTHR11472:SF34">
    <property type="entry name" value="REGULATOR OF TELOMERE ELONGATION HELICASE 1"/>
    <property type="match status" value="1"/>
</dbReference>
<name>I7ZJE6_9GAMM</name>